<dbReference type="PROSITE" id="PS50157">
    <property type="entry name" value="ZINC_FINGER_C2H2_2"/>
    <property type="match status" value="1"/>
</dbReference>
<keyword evidence="1" id="KW-0862">Zinc</keyword>
<evidence type="ECO:0000313" key="4">
    <source>
        <dbReference type="Proteomes" id="UP000245207"/>
    </source>
</evidence>
<proteinExistence type="predicted"/>
<dbReference type="InterPro" id="IPR013087">
    <property type="entry name" value="Znf_C2H2_type"/>
</dbReference>
<dbReference type="AlphaFoldDB" id="A0A2U1K9I3"/>
<dbReference type="InterPro" id="IPR036236">
    <property type="entry name" value="Znf_C2H2_sf"/>
</dbReference>
<dbReference type="PROSITE" id="PS00028">
    <property type="entry name" value="ZINC_FINGER_C2H2_1"/>
    <property type="match status" value="1"/>
</dbReference>
<dbReference type="OrthoDB" id="6077919at2759"/>
<dbReference type="Proteomes" id="UP000245207">
    <property type="component" value="Unassembled WGS sequence"/>
</dbReference>
<dbReference type="GO" id="GO:0008270">
    <property type="term" value="F:zinc ion binding"/>
    <property type="evidence" value="ECO:0007669"/>
    <property type="project" value="UniProtKB-KW"/>
</dbReference>
<accession>A0A2U1K9I3</accession>
<comment type="caution">
    <text evidence="3">The sequence shown here is derived from an EMBL/GenBank/DDBJ whole genome shotgun (WGS) entry which is preliminary data.</text>
</comment>
<evidence type="ECO:0000313" key="3">
    <source>
        <dbReference type="EMBL" id="PWA24343.1"/>
    </source>
</evidence>
<name>A0A2U1K9I3_ARTAN</name>
<reference evidence="3 4" key="1">
    <citation type="journal article" date="2018" name="Mol. Plant">
        <title>The genome of Artemisia annua provides insight into the evolution of Asteraceae family and artemisinin biosynthesis.</title>
        <authorList>
            <person name="Shen Q."/>
            <person name="Zhang L."/>
            <person name="Liao Z."/>
            <person name="Wang S."/>
            <person name="Yan T."/>
            <person name="Shi P."/>
            <person name="Liu M."/>
            <person name="Fu X."/>
            <person name="Pan Q."/>
            <person name="Wang Y."/>
            <person name="Lv Z."/>
            <person name="Lu X."/>
            <person name="Zhang F."/>
            <person name="Jiang W."/>
            <person name="Ma Y."/>
            <person name="Chen M."/>
            <person name="Hao X."/>
            <person name="Li L."/>
            <person name="Tang Y."/>
            <person name="Lv G."/>
            <person name="Zhou Y."/>
            <person name="Sun X."/>
            <person name="Brodelius P.E."/>
            <person name="Rose J.K.C."/>
            <person name="Tang K."/>
        </authorList>
    </citation>
    <scope>NUCLEOTIDE SEQUENCE [LARGE SCALE GENOMIC DNA]</scope>
    <source>
        <strain evidence="4">cv. Huhao1</strain>
        <tissue evidence="3">Leaf</tissue>
    </source>
</reference>
<organism evidence="3 4">
    <name type="scientific">Artemisia annua</name>
    <name type="common">Sweet wormwood</name>
    <dbReference type="NCBI Taxonomy" id="35608"/>
    <lineage>
        <taxon>Eukaryota</taxon>
        <taxon>Viridiplantae</taxon>
        <taxon>Streptophyta</taxon>
        <taxon>Embryophyta</taxon>
        <taxon>Tracheophyta</taxon>
        <taxon>Spermatophyta</taxon>
        <taxon>Magnoliopsida</taxon>
        <taxon>eudicotyledons</taxon>
        <taxon>Gunneridae</taxon>
        <taxon>Pentapetalae</taxon>
        <taxon>asterids</taxon>
        <taxon>campanulids</taxon>
        <taxon>Asterales</taxon>
        <taxon>Asteraceae</taxon>
        <taxon>Asteroideae</taxon>
        <taxon>Anthemideae</taxon>
        <taxon>Artemisiinae</taxon>
        <taxon>Artemisia</taxon>
    </lineage>
</organism>
<keyword evidence="1" id="KW-0863">Zinc-finger</keyword>
<gene>
    <name evidence="3" type="ORF">CTI12_AA628720</name>
</gene>
<protein>
    <submittedName>
        <fullName evidence="3">C2H2-like zinc finger protein</fullName>
    </submittedName>
</protein>
<dbReference type="SUPFAM" id="SSF57667">
    <property type="entry name" value="beta-beta-alpha zinc fingers"/>
    <property type="match status" value="1"/>
</dbReference>
<dbReference type="EMBL" id="PKPP01029196">
    <property type="protein sequence ID" value="PWA24343.1"/>
    <property type="molecule type" value="Genomic_DNA"/>
</dbReference>
<feature type="domain" description="C2H2-type" evidence="2">
    <location>
        <begin position="98"/>
        <end position="125"/>
    </location>
</feature>
<keyword evidence="1" id="KW-0479">Metal-binding</keyword>
<dbReference type="PANTHER" id="PTHR46869:SF1">
    <property type="entry name" value="C2H2-LIKE ZINC FINGER PROTEIN"/>
    <property type="match status" value="1"/>
</dbReference>
<dbReference type="PANTHER" id="PTHR46869">
    <property type="entry name" value="C2H2-LIKE ZINC FINGER PROTEIN"/>
    <property type="match status" value="1"/>
</dbReference>
<keyword evidence="4" id="KW-1185">Reference proteome</keyword>
<sequence length="165" mass="18893">MSNVFAFNFQQHYLLGSKDHIRSNFDKLTEAYTNCRPKQTYKFEFDKNFKCYKSHPLNNRSVNGIENGNPSTYGLRENPKKTWRAVGSSSTFSFPNERICKQCGKGFQSLKALCGHMACHSEKDRSFKDYDHSWTSENLDQEEKIVIDSHSDTEEGDEAEGGLGV</sequence>
<evidence type="ECO:0000259" key="2">
    <source>
        <dbReference type="PROSITE" id="PS50157"/>
    </source>
</evidence>
<evidence type="ECO:0000256" key="1">
    <source>
        <dbReference type="PROSITE-ProRule" id="PRU00042"/>
    </source>
</evidence>
<dbReference type="Pfam" id="PF13912">
    <property type="entry name" value="zf-C2H2_6"/>
    <property type="match status" value="1"/>
</dbReference>
<dbReference type="STRING" id="35608.A0A2U1K9I3"/>